<feature type="transmembrane region" description="Helical" evidence="1">
    <location>
        <begin position="87"/>
        <end position="107"/>
    </location>
</feature>
<dbReference type="Pfam" id="PF06541">
    <property type="entry name" value="ABC_trans_CmpB"/>
    <property type="match status" value="1"/>
</dbReference>
<dbReference type="Proteomes" id="UP001442364">
    <property type="component" value="Unassembled WGS sequence"/>
</dbReference>
<evidence type="ECO:0000313" key="3">
    <source>
        <dbReference type="Proteomes" id="UP001442364"/>
    </source>
</evidence>
<dbReference type="EMBL" id="JBBMER010000004">
    <property type="protein sequence ID" value="MEQ2379649.1"/>
    <property type="molecule type" value="Genomic_DNA"/>
</dbReference>
<feature type="transmembrane region" description="Helical" evidence="1">
    <location>
        <begin position="128"/>
        <end position="148"/>
    </location>
</feature>
<comment type="caution">
    <text evidence="2">The sequence shown here is derived from an EMBL/GenBank/DDBJ whole genome shotgun (WGS) entry which is preliminary data.</text>
</comment>
<keyword evidence="3" id="KW-1185">Reference proteome</keyword>
<proteinExistence type="predicted"/>
<feature type="transmembrane region" description="Helical" evidence="1">
    <location>
        <begin position="58"/>
        <end position="81"/>
    </location>
</feature>
<keyword evidence="1" id="KW-0812">Transmembrane</keyword>
<feature type="transmembrane region" description="Helical" evidence="1">
    <location>
        <begin position="163"/>
        <end position="183"/>
    </location>
</feature>
<keyword evidence="1" id="KW-0472">Membrane</keyword>
<keyword evidence="1" id="KW-1133">Transmembrane helix</keyword>
<organism evidence="2 3">
    <name type="scientific">[Lactobacillus] rogosae</name>
    <dbReference type="NCBI Taxonomy" id="706562"/>
    <lineage>
        <taxon>Bacteria</taxon>
        <taxon>Bacillati</taxon>
        <taxon>Bacillota</taxon>
        <taxon>Clostridia</taxon>
        <taxon>Lachnospirales</taxon>
        <taxon>Lachnospiraceae</taxon>
        <taxon>Lachnospira</taxon>
    </lineage>
</organism>
<name>A0ABV1BV83_9FIRM</name>
<protein>
    <submittedName>
        <fullName evidence="2">ABC transporter permease</fullName>
    </submittedName>
</protein>
<gene>
    <name evidence="2" type="ORF">WMO14_07120</name>
</gene>
<feature type="transmembrane region" description="Helical" evidence="1">
    <location>
        <begin position="27"/>
        <end position="46"/>
    </location>
</feature>
<dbReference type="InterPro" id="IPR010540">
    <property type="entry name" value="CmpB_TMEM229"/>
</dbReference>
<evidence type="ECO:0000256" key="1">
    <source>
        <dbReference type="SAM" id="Phobius"/>
    </source>
</evidence>
<reference evidence="2 3" key="1">
    <citation type="submission" date="2024-03" db="EMBL/GenBank/DDBJ databases">
        <title>Human intestinal bacterial collection.</title>
        <authorList>
            <person name="Pauvert C."/>
            <person name="Hitch T.C.A."/>
            <person name="Clavel T."/>
        </authorList>
    </citation>
    <scope>NUCLEOTIDE SEQUENCE [LARGE SCALE GENOMIC DNA]</scope>
    <source>
        <strain evidence="2 3">CLA-AA-H255</strain>
    </source>
</reference>
<evidence type="ECO:0000313" key="2">
    <source>
        <dbReference type="EMBL" id="MEQ2379649.1"/>
    </source>
</evidence>
<dbReference type="RefSeq" id="WP_349153561.1">
    <property type="nucleotide sequence ID" value="NZ_DAWCMB010000019.1"/>
</dbReference>
<sequence>MVMMKESCINMYNIFDITFREMNVNQLAVWFFIYSFFGWAMECIVIRKQLGYWENRGFAKLPFCVIYGFGVFIAFHIFAPIEGNYPALYVAGAICATIFEYMTARLMQKLFGEVWWNYDHLRFNYKGIICLQSTLGWGLLAVLIFSVFNKMVERVVFSMDMRVTTVLSIVLVISYVVDFSYHFTKRIANKKMESVVAQASSAGSLQRFFHR</sequence>
<accession>A0ABV1BV83</accession>